<dbReference type="EMBL" id="RBZP01000001">
    <property type="protein sequence ID" value="RKQ37784.1"/>
    <property type="molecule type" value="Genomic_DNA"/>
</dbReference>
<sequence>MSEKRTKHYAYMELKNEDGFSFLSMFLALTIISTTLPLFVYALHSINQIPNYYEEWSIQQFFQFMRDEIIISNEITVMDDKIILSQDDSKISIEQFDGIIRRQSDNTGHEILLGDIQDFSFDKLPYGIRLEITNSLGDIYEKSIVYYD</sequence>
<dbReference type="Proteomes" id="UP000269301">
    <property type="component" value="Unassembled WGS sequence"/>
</dbReference>
<comment type="caution">
    <text evidence="2">The sequence shown here is derived from an EMBL/GenBank/DDBJ whole genome shotgun (WGS) entry which is preliminary data.</text>
</comment>
<evidence type="ECO:0008006" key="4">
    <source>
        <dbReference type="Google" id="ProtNLM"/>
    </source>
</evidence>
<evidence type="ECO:0000313" key="2">
    <source>
        <dbReference type="EMBL" id="RKQ37784.1"/>
    </source>
</evidence>
<dbReference type="AlphaFoldDB" id="A0A495AEA8"/>
<name>A0A495AEA8_9BACI</name>
<keyword evidence="1" id="KW-1133">Transmembrane helix</keyword>
<evidence type="ECO:0000256" key="1">
    <source>
        <dbReference type="SAM" id="Phobius"/>
    </source>
</evidence>
<proteinExistence type="predicted"/>
<reference evidence="2 3" key="1">
    <citation type="journal article" date="2016" name="Int. J. Syst. Evol. Microbiol.">
        <title>Oceanobacillus halophilus sp. nov., a novel moderately halophilic bacterium from a hypersaline lake.</title>
        <authorList>
            <person name="Amoozegar M.A."/>
            <person name="Bagheri M."/>
            <person name="Makhdoumi A."/>
            <person name="Nikou M.M."/>
            <person name="Fazeli S.A.S."/>
            <person name="Schumann P."/>
            <person name="Sproer C."/>
            <person name="Sanchez-Porro C."/>
            <person name="Ventosa A."/>
        </authorList>
    </citation>
    <scope>NUCLEOTIDE SEQUENCE [LARGE SCALE GENOMIC DNA]</scope>
    <source>
        <strain evidence="2 3">DSM 23996</strain>
    </source>
</reference>
<evidence type="ECO:0000313" key="3">
    <source>
        <dbReference type="Proteomes" id="UP000269301"/>
    </source>
</evidence>
<accession>A0A495AEA8</accession>
<keyword evidence="1" id="KW-0472">Membrane</keyword>
<feature type="transmembrane region" description="Helical" evidence="1">
    <location>
        <begin position="20"/>
        <end position="43"/>
    </location>
</feature>
<dbReference type="Pfam" id="PF15980">
    <property type="entry name" value="ComGF"/>
    <property type="match status" value="1"/>
</dbReference>
<dbReference type="InterPro" id="IPR016977">
    <property type="entry name" value="ComGF"/>
</dbReference>
<keyword evidence="3" id="KW-1185">Reference proteome</keyword>
<protein>
    <recommendedName>
        <fullName evidence="4">Competence protein ComGF</fullName>
    </recommendedName>
</protein>
<gene>
    <name evidence="2" type="ORF">D8M06_02990</name>
</gene>
<dbReference type="OrthoDB" id="2361316at2"/>
<organism evidence="2 3">
    <name type="scientific">Oceanobacillus halophilus</name>
    <dbReference type="NCBI Taxonomy" id="930130"/>
    <lineage>
        <taxon>Bacteria</taxon>
        <taxon>Bacillati</taxon>
        <taxon>Bacillota</taxon>
        <taxon>Bacilli</taxon>
        <taxon>Bacillales</taxon>
        <taxon>Bacillaceae</taxon>
        <taxon>Oceanobacillus</taxon>
    </lineage>
</organism>
<dbReference type="RefSeq" id="WP_121202859.1">
    <property type="nucleotide sequence ID" value="NZ_RBZP01000001.1"/>
</dbReference>
<keyword evidence="1" id="KW-0812">Transmembrane</keyword>